<feature type="transmembrane region" description="Helical" evidence="1">
    <location>
        <begin position="136"/>
        <end position="161"/>
    </location>
</feature>
<dbReference type="Proteomes" id="UP001597045">
    <property type="component" value="Unassembled WGS sequence"/>
</dbReference>
<proteinExistence type="predicted"/>
<keyword evidence="1" id="KW-0812">Transmembrane</keyword>
<dbReference type="PANTHER" id="PTHR37305">
    <property type="entry name" value="INTEGRAL MEMBRANE PROTEIN-RELATED"/>
    <property type="match status" value="1"/>
</dbReference>
<gene>
    <name evidence="2" type="ORF">ACFQ1S_10020</name>
</gene>
<feature type="transmembrane region" description="Helical" evidence="1">
    <location>
        <begin position="211"/>
        <end position="229"/>
    </location>
</feature>
<evidence type="ECO:0000256" key="1">
    <source>
        <dbReference type="SAM" id="Phobius"/>
    </source>
</evidence>
<keyword evidence="1" id="KW-1133">Transmembrane helix</keyword>
<comment type="caution">
    <text evidence="2">The sequence shown here is derived from an EMBL/GenBank/DDBJ whole genome shotgun (WGS) entry which is preliminary data.</text>
</comment>
<evidence type="ECO:0000313" key="2">
    <source>
        <dbReference type="EMBL" id="MFD1045876.1"/>
    </source>
</evidence>
<name>A0ABW3M5H6_9PSEU</name>
<protein>
    <submittedName>
        <fullName evidence="2">ABC transporter permease</fullName>
    </submittedName>
</protein>
<organism evidence="2 3">
    <name type="scientific">Kibdelosporangium lantanae</name>
    <dbReference type="NCBI Taxonomy" id="1497396"/>
    <lineage>
        <taxon>Bacteria</taxon>
        <taxon>Bacillati</taxon>
        <taxon>Actinomycetota</taxon>
        <taxon>Actinomycetes</taxon>
        <taxon>Pseudonocardiales</taxon>
        <taxon>Pseudonocardiaceae</taxon>
        <taxon>Kibdelosporangium</taxon>
    </lineage>
</organism>
<dbReference type="EMBL" id="JBHTIS010000441">
    <property type="protein sequence ID" value="MFD1045876.1"/>
    <property type="molecule type" value="Genomic_DNA"/>
</dbReference>
<dbReference type="PANTHER" id="PTHR37305:SF1">
    <property type="entry name" value="MEMBRANE PROTEIN"/>
    <property type="match status" value="1"/>
</dbReference>
<sequence length="292" mass="31569">MEEVASHEHMEVQPDGSVTGYKARRTLRLRVELARQLRRRRTQLILGLLMLLPFILVVAFEIGSANPQRTGGFIDLATASAPNFVVTALFVSCSFLLPMVVAIFFGDTIASEASWSSLKYLLASPIPRGRVIRQKAITSGLLSMIALVLLPAVSLLVGVIWYGVGEAVSPTGDAVSFSDGILAIAGSTVYIAINLLWVAALALFLSASTDAPLGAVGGTVLVAILSQILDQITALDTLRNYLPTHYAFAWSDLISRDIDWSQMTRGTFSALCYAAVFGFLAIRRFTRKDITS</sequence>
<keyword evidence="3" id="KW-1185">Reference proteome</keyword>
<feature type="transmembrane region" description="Helical" evidence="1">
    <location>
        <begin position="263"/>
        <end position="282"/>
    </location>
</feature>
<dbReference type="Pfam" id="PF12730">
    <property type="entry name" value="ABC2_membrane_4"/>
    <property type="match status" value="1"/>
</dbReference>
<keyword evidence="1" id="KW-0472">Membrane</keyword>
<feature type="transmembrane region" description="Helical" evidence="1">
    <location>
        <begin position="84"/>
        <end position="105"/>
    </location>
</feature>
<reference evidence="3" key="1">
    <citation type="journal article" date="2019" name="Int. J. Syst. Evol. Microbiol.">
        <title>The Global Catalogue of Microorganisms (GCM) 10K type strain sequencing project: providing services to taxonomists for standard genome sequencing and annotation.</title>
        <authorList>
            <consortium name="The Broad Institute Genomics Platform"/>
            <consortium name="The Broad Institute Genome Sequencing Center for Infectious Disease"/>
            <person name="Wu L."/>
            <person name="Ma J."/>
        </authorList>
    </citation>
    <scope>NUCLEOTIDE SEQUENCE [LARGE SCALE GENOMIC DNA]</scope>
    <source>
        <strain evidence="3">JCM 31486</strain>
    </source>
</reference>
<feature type="transmembrane region" description="Helical" evidence="1">
    <location>
        <begin position="181"/>
        <end position="204"/>
    </location>
</feature>
<accession>A0ABW3M5H6</accession>
<evidence type="ECO:0000313" key="3">
    <source>
        <dbReference type="Proteomes" id="UP001597045"/>
    </source>
</evidence>
<feature type="transmembrane region" description="Helical" evidence="1">
    <location>
        <begin position="44"/>
        <end position="64"/>
    </location>
</feature>